<name>A0A413Z085_9FIRM</name>
<dbReference type="Pfam" id="PF00899">
    <property type="entry name" value="ThiF"/>
    <property type="match status" value="1"/>
</dbReference>
<evidence type="ECO:0000256" key="2">
    <source>
        <dbReference type="ARBA" id="ARBA00022723"/>
    </source>
</evidence>
<dbReference type="GO" id="GO:0008641">
    <property type="term" value="F:ubiquitin-like modifier activating enzyme activity"/>
    <property type="evidence" value="ECO:0007669"/>
    <property type="project" value="InterPro"/>
</dbReference>
<evidence type="ECO:0000256" key="4">
    <source>
        <dbReference type="ARBA" id="ARBA00022833"/>
    </source>
</evidence>
<dbReference type="Pfam" id="PF14464">
    <property type="entry name" value="Prok-JAB"/>
    <property type="match status" value="1"/>
</dbReference>
<keyword evidence="2" id="KW-0479">Metal-binding</keyword>
<proteinExistence type="predicted"/>
<dbReference type="InterPro" id="IPR032865">
    <property type="entry name" value="Prok-E2_A"/>
</dbReference>
<accession>A0A413Z085</accession>
<gene>
    <name evidence="8" type="ORF">DW858_02775</name>
</gene>
<evidence type="ECO:0000259" key="6">
    <source>
        <dbReference type="Pfam" id="PF00899"/>
    </source>
</evidence>
<evidence type="ECO:0000313" key="9">
    <source>
        <dbReference type="Proteomes" id="UP000285844"/>
    </source>
</evidence>
<dbReference type="GO" id="GO:0006508">
    <property type="term" value="P:proteolysis"/>
    <property type="evidence" value="ECO:0007669"/>
    <property type="project" value="UniProtKB-KW"/>
</dbReference>
<dbReference type="SUPFAM" id="SSF69572">
    <property type="entry name" value="Activating enzymes of the ubiquitin-like proteins"/>
    <property type="match status" value="1"/>
</dbReference>
<evidence type="ECO:0000313" key="8">
    <source>
        <dbReference type="EMBL" id="RHC14762.1"/>
    </source>
</evidence>
<organism evidence="8 9">
    <name type="scientific">Lachnospira eligens</name>
    <dbReference type="NCBI Taxonomy" id="39485"/>
    <lineage>
        <taxon>Bacteria</taxon>
        <taxon>Bacillati</taxon>
        <taxon>Bacillota</taxon>
        <taxon>Clostridia</taxon>
        <taxon>Lachnospirales</taxon>
        <taxon>Lachnospiraceae</taxon>
        <taxon>Lachnospira</taxon>
    </lineage>
</organism>
<sequence>MEIMYMSSSIYERLQLLPIHSVEDKYIDIYTALKNNSQMSNIEIYKSNQFEGLFVSALVKISIPSRGVYHNLDIRKNERIIIYSGENYPIVAPSVMIAREDFPFSFVPHLNTGVNRSNIDELNLCLYRGDIDEWFYKNGATKFCDLINEWFSDLVNGALIKQDGFETIRINNNIAVLEADFEKISKKIEADNKRNYYFFKMENICGNVYYRVSDDEFSSNDYQKLPCILIFDNKNVDDCYFTTTLSKAKDLSNFSSYSRLTHALRRFRSKFYDPKSKYLLNEIWVIMAIKRPQQVIGTFSCYEFIGFKLSFNFEENPAVDNCNIRLATTIQSLNKNIAEKLSGTKYEKCSIALIGCGALGSKIAMSLAKMGYVQQKLVDNDVFLPHNLIRHEVTTPFYIGLNKARIMSSKINVLFGKSESTFYEEESFISNANYNNDFIIDCTASERNLYWYLMSNMECNGYCRCEIFMDGKLGVSFFEGSKHNPDIFDTRAYFLYYSVQDNLLQEIFNEQDNEFNEFHIGFGCSSDTMILDEATISNHASIVPHILEKYRNIDEGTVVINYFDKTNLENNFVRKLKVCKFNTYDLESGWKVHIMECVINSVREFVNQSNENMGLWIGCIDNNLKRITIVDTYIPPDNLRAKNKVTSGIKGVNKIIGSCEKKSCGIIRYIGEWHTHPNGRAVPSELDKRTFAEFSKLGKTYLMTILGKGEEGNWIVHGEETYE</sequence>
<dbReference type="SUPFAM" id="SSF102712">
    <property type="entry name" value="JAB1/MPN domain"/>
    <property type="match status" value="1"/>
</dbReference>
<dbReference type="InterPro" id="IPR035985">
    <property type="entry name" value="Ubiquitin-activating_enz"/>
</dbReference>
<keyword evidence="5" id="KW-0482">Metalloprotease</keyword>
<dbReference type="GO" id="GO:0046872">
    <property type="term" value="F:metal ion binding"/>
    <property type="evidence" value="ECO:0007669"/>
    <property type="project" value="UniProtKB-KW"/>
</dbReference>
<dbReference type="Gene3D" id="3.40.50.720">
    <property type="entry name" value="NAD(P)-binding Rossmann-like Domain"/>
    <property type="match status" value="1"/>
</dbReference>
<dbReference type="Pfam" id="PF14457">
    <property type="entry name" value="Prok-E2_A"/>
    <property type="match status" value="1"/>
</dbReference>
<keyword evidence="4" id="KW-0862">Zinc</keyword>
<feature type="domain" description="JAB" evidence="7">
    <location>
        <begin position="610"/>
        <end position="694"/>
    </location>
</feature>
<dbReference type="Gene3D" id="3.40.140.10">
    <property type="entry name" value="Cytidine Deaminase, domain 2"/>
    <property type="match status" value="1"/>
</dbReference>
<feature type="domain" description="THIF-type NAD/FAD binding fold" evidence="6">
    <location>
        <begin position="344"/>
        <end position="443"/>
    </location>
</feature>
<keyword evidence="3" id="KW-0378">Hydrolase</keyword>
<comment type="caution">
    <text evidence="8">The sequence shown here is derived from an EMBL/GenBank/DDBJ whole genome shotgun (WGS) entry which is preliminary data.</text>
</comment>
<protein>
    <recommendedName>
        <fullName evidence="10">Thiamine biosynthesis protein ThiF</fullName>
    </recommendedName>
</protein>
<keyword evidence="1" id="KW-0645">Protease</keyword>
<dbReference type="InterPro" id="IPR028090">
    <property type="entry name" value="JAB_dom_prok"/>
</dbReference>
<evidence type="ECO:0000256" key="5">
    <source>
        <dbReference type="ARBA" id="ARBA00023049"/>
    </source>
</evidence>
<dbReference type="InterPro" id="IPR000594">
    <property type="entry name" value="ThiF_NAD_FAD-bd"/>
</dbReference>
<dbReference type="GO" id="GO:0008237">
    <property type="term" value="F:metallopeptidase activity"/>
    <property type="evidence" value="ECO:0007669"/>
    <property type="project" value="UniProtKB-KW"/>
</dbReference>
<evidence type="ECO:0000256" key="1">
    <source>
        <dbReference type="ARBA" id="ARBA00022670"/>
    </source>
</evidence>
<evidence type="ECO:0000259" key="7">
    <source>
        <dbReference type="Pfam" id="PF14464"/>
    </source>
</evidence>
<dbReference type="Proteomes" id="UP000285844">
    <property type="component" value="Unassembled WGS sequence"/>
</dbReference>
<dbReference type="AlphaFoldDB" id="A0A413Z085"/>
<evidence type="ECO:0000256" key="3">
    <source>
        <dbReference type="ARBA" id="ARBA00022801"/>
    </source>
</evidence>
<dbReference type="EMBL" id="QSHM01000002">
    <property type="protein sequence ID" value="RHC14762.1"/>
    <property type="molecule type" value="Genomic_DNA"/>
</dbReference>
<evidence type="ECO:0008006" key="10">
    <source>
        <dbReference type="Google" id="ProtNLM"/>
    </source>
</evidence>
<reference evidence="8 9" key="1">
    <citation type="submission" date="2018-08" db="EMBL/GenBank/DDBJ databases">
        <title>A genome reference for cultivated species of the human gut microbiota.</title>
        <authorList>
            <person name="Zou Y."/>
            <person name="Xue W."/>
            <person name="Luo G."/>
        </authorList>
    </citation>
    <scope>NUCLEOTIDE SEQUENCE [LARGE SCALE GENOMIC DNA]</scope>
    <source>
        <strain evidence="8 9">AM37-3BH</strain>
    </source>
</reference>